<dbReference type="InterPro" id="IPR043502">
    <property type="entry name" value="DNA/RNA_pol_sf"/>
</dbReference>
<protein>
    <submittedName>
        <fullName evidence="1">Uncharacterized protein</fullName>
    </submittedName>
</protein>
<evidence type="ECO:0000313" key="1">
    <source>
        <dbReference type="EMBL" id="KAK4374908.1"/>
    </source>
</evidence>
<gene>
    <name evidence="1" type="ORF">RND71_005585</name>
</gene>
<reference evidence="1" key="1">
    <citation type="submission" date="2023-12" db="EMBL/GenBank/DDBJ databases">
        <title>Genome assembly of Anisodus tanguticus.</title>
        <authorList>
            <person name="Wang Y.-J."/>
        </authorList>
    </citation>
    <scope>NUCLEOTIDE SEQUENCE</scope>
    <source>
        <strain evidence="1">KB-2021</strain>
        <tissue evidence="1">Leaf</tissue>
    </source>
</reference>
<dbReference type="PANTHER" id="PTHR11439:SF524">
    <property type="entry name" value="RNA-DIRECTED DNA POLYMERASE, PROTEIN KINASE RLK-PELLE-DLSV FAMILY"/>
    <property type="match status" value="1"/>
</dbReference>
<dbReference type="PANTHER" id="PTHR11439">
    <property type="entry name" value="GAG-POL-RELATED RETROTRANSPOSON"/>
    <property type="match status" value="1"/>
</dbReference>
<dbReference type="EMBL" id="JAVYJV010000003">
    <property type="protein sequence ID" value="KAK4374908.1"/>
    <property type="molecule type" value="Genomic_DNA"/>
</dbReference>
<dbReference type="SUPFAM" id="SSF56672">
    <property type="entry name" value="DNA/RNA polymerases"/>
    <property type="match status" value="1"/>
</dbReference>
<dbReference type="Proteomes" id="UP001291623">
    <property type="component" value="Unassembled WGS sequence"/>
</dbReference>
<organism evidence="1 2">
    <name type="scientific">Anisodus tanguticus</name>
    <dbReference type="NCBI Taxonomy" id="243964"/>
    <lineage>
        <taxon>Eukaryota</taxon>
        <taxon>Viridiplantae</taxon>
        <taxon>Streptophyta</taxon>
        <taxon>Embryophyta</taxon>
        <taxon>Tracheophyta</taxon>
        <taxon>Spermatophyta</taxon>
        <taxon>Magnoliopsida</taxon>
        <taxon>eudicotyledons</taxon>
        <taxon>Gunneridae</taxon>
        <taxon>Pentapetalae</taxon>
        <taxon>asterids</taxon>
        <taxon>lamiids</taxon>
        <taxon>Solanales</taxon>
        <taxon>Solanaceae</taxon>
        <taxon>Solanoideae</taxon>
        <taxon>Hyoscyameae</taxon>
        <taxon>Anisodus</taxon>
    </lineage>
</organism>
<dbReference type="AlphaFoldDB" id="A0AAE1SPA3"/>
<proteinExistence type="predicted"/>
<accession>A0AAE1SPA3</accession>
<dbReference type="CDD" id="cd09272">
    <property type="entry name" value="RNase_HI_RT_Ty1"/>
    <property type="match status" value="1"/>
</dbReference>
<comment type="caution">
    <text evidence="1">The sequence shown here is derived from an EMBL/GenBank/DDBJ whole genome shotgun (WGS) entry which is preliminary data.</text>
</comment>
<name>A0AAE1SPA3_9SOLA</name>
<sequence length="260" mass="29697">MGISLTRFAPNMFLCQCKYAEEIVYMAKMANCKIMPTPVHSKSKLSANEGAPVSDPTLYRSLAGALQYLTFTRHDIAYVVLQVCLFMHDPRESHFAALKRIIRYVKGTLDFGLHIYLSAPTKLLSYKDADWAGCRDTRRSTSGYYVFLVDNLISWSVKRKATLSSSSVEAEYRGVANVVTKICWLRNLLLELQCPLLKASIVYCDNISAIYMSHNLVQHQRTKHIEMDIHFVREKVALGQVKILHVPSSYQYADILQRNY</sequence>
<keyword evidence="2" id="KW-1185">Reference proteome</keyword>
<evidence type="ECO:0000313" key="2">
    <source>
        <dbReference type="Proteomes" id="UP001291623"/>
    </source>
</evidence>